<keyword evidence="1" id="KW-0812">Transmembrane</keyword>
<sequence>MRKKRFNIFKYLFFLLILTILFGIGFVWFSVNSTPVNENKTVSAQKYDSDATPITVGLNKQQLNALSTYYLEKVQSSSNDKMDYKFVVTDRAYVYGNIKILGSKIKYVLALKPKLLSDGNIQLDADGLEIGKLNIPPRFVLSYVSRNYKIPNWVKLDSKNSKIILNVNDFGSKDNLSYRTTKIDMNGNGDFKFQVLIPK</sequence>
<feature type="transmembrane region" description="Helical" evidence="1">
    <location>
        <begin position="12"/>
        <end position="31"/>
    </location>
</feature>
<gene>
    <name evidence="2" type="ORF">LNP07_00970</name>
</gene>
<protein>
    <submittedName>
        <fullName evidence="2">YpmS family protein</fullName>
    </submittedName>
</protein>
<proteinExistence type="predicted"/>
<reference evidence="2 3" key="1">
    <citation type="submission" date="2021-11" db="EMBL/GenBank/DDBJ databases">
        <title>Comparative genomics of bee honey and flower isolates.</title>
        <authorList>
            <person name="Bechtner J.D."/>
            <person name="Gallus M.K."/>
            <person name="Ehrmann M."/>
        </authorList>
    </citation>
    <scope>NUCLEOTIDE SEQUENCE [LARGE SCALE GENOMIC DNA]</scope>
    <source>
        <strain evidence="2 3">M161</strain>
    </source>
</reference>
<accession>A0ABT0HZT6</accession>
<dbReference type="Proteomes" id="UP001522905">
    <property type="component" value="Unassembled WGS sequence"/>
</dbReference>
<organism evidence="2 3">
    <name type="scientific">Apilactobacillus xinyiensis</name>
    <dbReference type="NCBI Taxonomy" id="2841032"/>
    <lineage>
        <taxon>Bacteria</taxon>
        <taxon>Bacillati</taxon>
        <taxon>Bacillota</taxon>
        <taxon>Bacilli</taxon>
        <taxon>Lactobacillales</taxon>
        <taxon>Lactobacillaceae</taxon>
        <taxon>Apilactobacillus</taxon>
    </lineage>
</organism>
<dbReference type="Pfam" id="PF09911">
    <property type="entry name" value="DUF2140"/>
    <property type="match status" value="1"/>
</dbReference>
<keyword evidence="3" id="KW-1185">Reference proteome</keyword>
<evidence type="ECO:0000313" key="3">
    <source>
        <dbReference type="Proteomes" id="UP001522905"/>
    </source>
</evidence>
<dbReference type="RefSeq" id="WP_220727808.1">
    <property type="nucleotide sequence ID" value="NZ_BPLM01000001.1"/>
</dbReference>
<evidence type="ECO:0000256" key="1">
    <source>
        <dbReference type="SAM" id="Phobius"/>
    </source>
</evidence>
<name>A0ABT0HZT6_9LACO</name>
<dbReference type="InterPro" id="IPR018672">
    <property type="entry name" value="DUF2140"/>
</dbReference>
<keyword evidence="1" id="KW-0472">Membrane</keyword>
<keyword evidence="1" id="KW-1133">Transmembrane helix</keyword>
<comment type="caution">
    <text evidence="2">The sequence shown here is derived from an EMBL/GenBank/DDBJ whole genome shotgun (WGS) entry which is preliminary data.</text>
</comment>
<dbReference type="EMBL" id="JAJIAO010000001">
    <property type="protein sequence ID" value="MCK8624096.1"/>
    <property type="molecule type" value="Genomic_DNA"/>
</dbReference>
<evidence type="ECO:0000313" key="2">
    <source>
        <dbReference type="EMBL" id="MCK8624096.1"/>
    </source>
</evidence>